<dbReference type="EMBL" id="JAUZQC010000008">
    <property type="protein sequence ID" value="KAK5867491.1"/>
    <property type="molecule type" value="Genomic_DNA"/>
</dbReference>
<protein>
    <submittedName>
        <fullName evidence="2">Uncharacterized protein</fullName>
    </submittedName>
</protein>
<dbReference type="Proteomes" id="UP001346869">
    <property type="component" value="Unassembled WGS sequence"/>
</dbReference>
<proteinExistence type="predicted"/>
<feature type="compositionally biased region" description="Basic and acidic residues" evidence="1">
    <location>
        <begin position="67"/>
        <end position="85"/>
    </location>
</feature>
<reference evidence="2 3" key="1">
    <citation type="journal article" date="2023" name="Genes (Basel)">
        <title>Chromosome-Level Genome Assembly and Circadian Gene Repertoire of the Patagonia Blennie Eleginops maclovinus-The Closest Ancestral Proxy of Antarctic Cryonotothenioids.</title>
        <authorList>
            <person name="Cheng C.C."/>
            <person name="Rivera-Colon A.G."/>
            <person name="Minhas B.F."/>
            <person name="Wilson L."/>
            <person name="Rayamajhi N."/>
            <person name="Vargas-Chacoff L."/>
            <person name="Catchen J.M."/>
        </authorList>
    </citation>
    <scope>NUCLEOTIDE SEQUENCE [LARGE SCALE GENOMIC DNA]</scope>
    <source>
        <strain evidence="2">JMC-PN-2008</strain>
    </source>
</reference>
<feature type="compositionally biased region" description="Basic residues" evidence="1">
    <location>
        <begin position="86"/>
        <end position="98"/>
    </location>
</feature>
<organism evidence="2 3">
    <name type="scientific">Eleginops maclovinus</name>
    <name type="common">Patagonian blennie</name>
    <name type="synonym">Eleginus maclovinus</name>
    <dbReference type="NCBI Taxonomy" id="56733"/>
    <lineage>
        <taxon>Eukaryota</taxon>
        <taxon>Metazoa</taxon>
        <taxon>Chordata</taxon>
        <taxon>Craniata</taxon>
        <taxon>Vertebrata</taxon>
        <taxon>Euteleostomi</taxon>
        <taxon>Actinopterygii</taxon>
        <taxon>Neopterygii</taxon>
        <taxon>Teleostei</taxon>
        <taxon>Neoteleostei</taxon>
        <taxon>Acanthomorphata</taxon>
        <taxon>Eupercaria</taxon>
        <taxon>Perciformes</taxon>
        <taxon>Notothenioidei</taxon>
        <taxon>Eleginopidae</taxon>
        <taxon>Eleginops</taxon>
    </lineage>
</organism>
<dbReference type="AlphaFoldDB" id="A0AAN8ALX0"/>
<keyword evidence="3" id="KW-1185">Reference proteome</keyword>
<sequence length="115" mass="12315">MDSGEGGDGGGGEDRDADLSPQALSLPLLTKAVIPEQGSSSHTSAMAPAKEPLTLPQQEEEGAEGSQAREETQGGEQKEEADFHSRMKHVKSRGWRKIPGREICQGKGRKKGRCM</sequence>
<reference evidence="2 3" key="2">
    <citation type="journal article" date="2023" name="Mol. Biol. Evol.">
        <title>Genomics of Secondarily Temperate Adaptation in the Only Non-Antarctic Icefish.</title>
        <authorList>
            <person name="Rivera-Colon A.G."/>
            <person name="Rayamajhi N."/>
            <person name="Minhas B.F."/>
            <person name="Madrigal G."/>
            <person name="Bilyk K.T."/>
            <person name="Yoon V."/>
            <person name="Hune M."/>
            <person name="Gregory S."/>
            <person name="Cheng C.H.C."/>
            <person name="Catchen J.M."/>
        </authorList>
    </citation>
    <scope>NUCLEOTIDE SEQUENCE [LARGE SCALE GENOMIC DNA]</scope>
    <source>
        <strain evidence="2">JMC-PN-2008</strain>
    </source>
</reference>
<evidence type="ECO:0000313" key="2">
    <source>
        <dbReference type="EMBL" id="KAK5867491.1"/>
    </source>
</evidence>
<feature type="compositionally biased region" description="Gly residues" evidence="1">
    <location>
        <begin position="1"/>
        <end position="10"/>
    </location>
</feature>
<accession>A0AAN8ALX0</accession>
<gene>
    <name evidence="2" type="ORF">PBY51_011976</name>
</gene>
<name>A0AAN8ALX0_ELEMC</name>
<feature type="region of interest" description="Disordered" evidence="1">
    <location>
        <begin position="1"/>
        <end position="115"/>
    </location>
</feature>
<comment type="caution">
    <text evidence="2">The sequence shown here is derived from an EMBL/GenBank/DDBJ whole genome shotgun (WGS) entry which is preliminary data.</text>
</comment>
<evidence type="ECO:0000256" key="1">
    <source>
        <dbReference type="SAM" id="MobiDB-lite"/>
    </source>
</evidence>
<evidence type="ECO:0000313" key="3">
    <source>
        <dbReference type="Proteomes" id="UP001346869"/>
    </source>
</evidence>